<evidence type="ECO:0000256" key="5">
    <source>
        <dbReference type="ARBA" id="ARBA00038966"/>
    </source>
</evidence>
<keyword evidence="3 6" id="KW-0067">ATP-binding</keyword>
<sequence length="238" mass="26407">MSSEERLDMRTSINASKSDLRKAISASLRSLSQDSVQAQSLVVQSSLFALPEYQEAKSLSIFLSMPSGEILTEPIVKNAFDGDKTVFIPYIYKNQLDSGPRSVMDMVQLHSMQDFQQLAPDKWGIPSLTEKSLSGRRRCLDHDDGIRETGLDLIVMPGVAFDKNLQRIGHGKGYYDFFLKRISEHARSKTRALPFLIALALQQQLLPDGQGIPTNESDWPVDALISGDGSVLRRHAAG</sequence>
<feature type="binding site" evidence="6">
    <location>
        <begin position="167"/>
        <end position="175"/>
    </location>
    <ligand>
        <name>ATP</name>
        <dbReference type="ChEBI" id="CHEBI:30616"/>
    </ligand>
</feature>
<dbReference type="GO" id="GO:0005524">
    <property type="term" value="F:ATP binding"/>
    <property type="evidence" value="ECO:0007669"/>
    <property type="project" value="UniProtKB-KW"/>
</dbReference>
<dbReference type="PIRSF" id="PIRSF006806">
    <property type="entry name" value="FTHF_cligase"/>
    <property type="match status" value="1"/>
</dbReference>
<dbReference type="GO" id="GO:0035999">
    <property type="term" value="P:tetrahydrofolate interconversion"/>
    <property type="evidence" value="ECO:0007669"/>
    <property type="project" value="TreeGrafter"/>
</dbReference>
<dbReference type="GO" id="GO:0005739">
    <property type="term" value="C:mitochondrion"/>
    <property type="evidence" value="ECO:0007669"/>
    <property type="project" value="TreeGrafter"/>
</dbReference>
<comment type="catalytic activity">
    <reaction evidence="4 7">
        <text>(6S)-5-formyl-5,6,7,8-tetrahydrofolate + ATP = (6R)-5,10-methenyltetrahydrofolate + ADP + phosphate</text>
        <dbReference type="Rhea" id="RHEA:10488"/>
        <dbReference type="ChEBI" id="CHEBI:30616"/>
        <dbReference type="ChEBI" id="CHEBI:43474"/>
        <dbReference type="ChEBI" id="CHEBI:57455"/>
        <dbReference type="ChEBI" id="CHEBI:57457"/>
        <dbReference type="ChEBI" id="CHEBI:456216"/>
        <dbReference type="EC" id="6.3.3.2"/>
    </reaction>
</comment>
<comment type="cofactor">
    <cofactor evidence="7">
        <name>Mg(2+)</name>
        <dbReference type="ChEBI" id="CHEBI:18420"/>
    </cofactor>
</comment>
<evidence type="ECO:0000256" key="4">
    <source>
        <dbReference type="ARBA" id="ARBA00036539"/>
    </source>
</evidence>
<evidence type="ECO:0000256" key="3">
    <source>
        <dbReference type="ARBA" id="ARBA00022840"/>
    </source>
</evidence>
<reference evidence="8" key="1">
    <citation type="submission" date="2021-03" db="EMBL/GenBank/DDBJ databases">
        <authorList>
            <person name="Tagirdzhanova G."/>
        </authorList>
    </citation>
    <scope>NUCLEOTIDE SEQUENCE</scope>
</reference>
<proteinExistence type="inferred from homology"/>
<gene>
    <name evidence="8" type="ORF">GOMPHAMPRED_005092</name>
</gene>
<dbReference type="EMBL" id="CAJPDQ010000003">
    <property type="protein sequence ID" value="CAF9907379.1"/>
    <property type="molecule type" value="Genomic_DNA"/>
</dbReference>
<accession>A0A8H3ELF0</accession>
<dbReference type="NCBIfam" id="TIGR02727">
    <property type="entry name" value="MTHFS_bact"/>
    <property type="match status" value="1"/>
</dbReference>
<dbReference type="PANTHER" id="PTHR23407">
    <property type="entry name" value="ATPASE INHIBITOR/5-FORMYLTETRAHYDROFOLATE CYCLO-LIGASE"/>
    <property type="match status" value="1"/>
</dbReference>
<dbReference type="Gene3D" id="3.40.50.10420">
    <property type="entry name" value="NagB/RpiA/CoA transferase-like"/>
    <property type="match status" value="1"/>
</dbReference>
<evidence type="ECO:0000256" key="7">
    <source>
        <dbReference type="RuleBase" id="RU361279"/>
    </source>
</evidence>
<dbReference type="EC" id="6.3.3.2" evidence="5 7"/>
<dbReference type="PANTHER" id="PTHR23407:SF1">
    <property type="entry name" value="5-FORMYLTETRAHYDROFOLATE CYCLO-LIGASE"/>
    <property type="match status" value="1"/>
</dbReference>
<evidence type="ECO:0000256" key="1">
    <source>
        <dbReference type="ARBA" id="ARBA00010638"/>
    </source>
</evidence>
<evidence type="ECO:0000256" key="2">
    <source>
        <dbReference type="ARBA" id="ARBA00022741"/>
    </source>
</evidence>
<dbReference type="InterPro" id="IPR024185">
    <property type="entry name" value="FTHF_cligase-like_sf"/>
</dbReference>
<comment type="similarity">
    <text evidence="1 7">Belongs to the 5-formyltetrahydrofolate cyclo-ligase family.</text>
</comment>
<keyword evidence="7" id="KW-0479">Metal-binding</keyword>
<dbReference type="InterPro" id="IPR037171">
    <property type="entry name" value="NagB/RpiA_transferase-like"/>
</dbReference>
<protein>
    <recommendedName>
        <fullName evidence="5 7">5-formyltetrahydrofolate cyclo-ligase</fullName>
        <ecNumber evidence="5 7">6.3.3.2</ecNumber>
    </recommendedName>
</protein>
<dbReference type="GO" id="GO:0030272">
    <property type="term" value="F:5-formyltetrahydrofolate cyclo-ligase activity"/>
    <property type="evidence" value="ECO:0007669"/>
    <property type="project" value="UniProtKB-EC"/>
</dbReference>
<dbReference type="SUPFAM" id="SSF100950">
    <property type="entry name" value="NagB/RpiA/CoA transferase-like"/>
    <property type="match status" value="1"/>
</dbReference>
<keyword evidence="7" id="KW-0460">Magnesium</keyword>
<evidence type="ECO:0000313" key="8">
    <source>
        <dbReference type="EMBL" id="CAF9907379.1"/>
    </source>
</evidence>
<keyword evidence="2 6" id="KW-0547">Nucleotide-binding</keyword>
<dbReference type="Proteomes" id="UP000664169">
    <property type="component" value="Unassembled WGS sequence"/>
</dbReference>
<dbReference type="InterPro" id="IPR002698">
    <property type="entry name" value="FTHF_cligase"/>
</dbReference>
<dbReference type="GO" id="GO:0046872">
    <property type="term" value="F:metal ion binding"/>
    <property type="evidence" value="ECO:0007669"/>
    <property type="project" value="UniProtKB-KW"/>
</dbReference>
<dbReference type="AlphaFoldDB" id="A0A8H3ELF0"/>
<feature type="binding site" evidence="6">
    <location>
        <position position="63"/>
    </location>
    <ligand>
        <name>substrate</name>
    </ligand>
</feature>
<evidence type="ECO:0000313" key="9">
    <source>
        <dbReference type="Proteomes" id="UP000664169"/>
    </source>
</evidence>
<organism evidence="8 9">
    <name type="scientific">Gomphillus americanus</name>
    <dbReference type="NCBI Taxonomy" id="1940652"/>
    <lineage>
        <taxon>Eukaryota</taxon>
        <taxon>Fungi</taxon>
        <taxon>Dikarya</taxon>
        <taxon>Ascomycota</taxon>
        <taxon>Pezizomycotina</taxon>
        <taxon>Lecanoromycetes</taxon>
        <taxon>OSLEUM clade</taxon>
        <taxon>Ostropomycetidae</taxon>
        <taxon>Ostropales</taxon>
        <taxon>Graphidaceae</taxon>
        <taxon>Gomphilloideae</taxon>
        <taxon>Gomphillus</taxon>
    </lineage>
</organism>
<name>A0A8H3ELF0_9LECA</name>
<dbReference type="OrthoDB" id="2015992at2759"/>
<keyword evidence="9" id="KW-1185">Reference proteome</keyword>
<feature type="binding site" evidence="6">
    <location>
        <position position="69"/>
    </location>
    <ligand>
        <name>substrate</name>
    </ligand>
</feature>
<feature type="binding site" evidence="6">
    <location>
        <begin position="17"/>
        <end position="21"/>
    </location>
    <ligand>
        <name>ATP</name>
        <dbReference type="ChEBI" id="CHEBI:30616"/>
    </ligand>
</feature>
<evidence type="ECO:0000256" key="6">
    <source>
        <dbReference type="PIRSR" id="PIRSR006806-1"/>
    </source>
</evidence>
<comment type="caution">
    <text evidence="8">The sequence shown here is derived from an EMBL/GenBank/DDBJ whole genome shotgun (WGS) entry which is preliminary data.</text>
</comment>
<dbReference type="Pfam" id="PF01812">
    <property type="entry name" value="5-FTHF_cyc-lig"/>
    <property type="match status" value="1"/>
</dbReference>
<dbReference type="GO" id="GO:0009396">
    <property type="term" value="P:folic acid-containing compound biosynthetic process"/>
    <property type="evidence" value="ECO:0007669"/>
    <property type="project" value="TreeGrafter"/>
</dbReference>